<dbReference type="Proteomes" id="UP000717515">
    <property type="component" value="Unassembled WGS sequence"/>
</dbReference>
<organism evidence="2 3">
    <name type="scientific">Mortierella alpina</name>
    <name type="common">Oleaginous fungus</name>
    <name type="synonym">Mortierella renispora</name>
    <dbReference type="NCBI Taxonomy" id="64518"/>
    <lineage>
        <taxon>Eukaryota</taxon>
        <taxon>Fungi</taxon>
        <taxon>Fungi incertae sedis</taxon>
        <taxon>Mucoromycota</taxon>
        <taxon>Mortierellomycotina</taxon>
        <taxon>Mortierellomycetes</taxon>
        <taxon>Mortierellales</taxon>
        <taxon>Mortierellaceae</taxon>
        <taxon>Mortierella</taxon>
    </lineage>
</organism>
<evidence type="ECO:0000256" key="1">
    <source>
        <dbReference type="SAM" id="MobiDB-lite"/>
    </source>
</evidence>
<feature type="compositionally biased region" description="Basic and acidic residues" evidence="1">
    <location>
        <begin position="370"/>
        <end position="425"/>
    </location>
</feature>
<feature type="compositionally biased region" description="Polar residues" evidence="1">
    <location>
        <begin position="1303"/>
        <end position="1314"/>
    </location>
</feature>
<sequence>MSFRSSGRPGQILRGKSNSAKVAAPLPVNLPSRRLEKGHDVSLVSSGSSWGSPSMQSSAVLGSSSSTASSPAADGNSPLSTGGASAGPGGDSPQPEAHSSPSTFQKAPRAWGVVAQTHEQHLEEYPTAAEAAKKSQELHDLHHAVNATPSSNGQSHAAKRTPNVTSSTSGEPMAKTVSAISSGGDNWDEVDEDEGVDFLNAEAIEFADGSVVVAAAVTHTNDSTNVPAPNTAPTSHQEEKVIDRGDVDFNRAWPNRASQDSTQRYPAHERPHPPLWQGTPTDRRPSADRTQYPNQRRESFGSREHYQGGPRRESLGPKDPFPGSRRDSAGYRDTYDRRDAGSHRDAYDRRDSHRDTYDRRDAYNRSGSYSRDREPLHHREGDFNRDRRPSYDRMPHATDRPTDWHQRDVQLLARSKDGPHDRSGPHDAVPVTQKVSAHTQPPPLTPSTNTRGPLEPLHAHDPESRVPSYAHLIPAGAVEYDRPAQVTEDQREAMKHAAEEARKRREEEEKKFEEARARARARADELAKKAEEAKLAKEKEEEAAREAERLLKAKAEEEEAARKKAIQEAAAAAIAAASPPTERFVPGTVREFGDARTRPLVKNMTENDKVNAMAQWQALPERLAKEKTEAIAHLREQDRLEQERKQATQPRTDSSMADAADSALSASGVAPWRRSGQSVMGKRDEKPKEVAKAVANGLHTAPQEVRVEQLDKVMHRIEESFQARGTSVQALGAHIAKPDESQESVIATVASREAPDTHESQAPSVEKTRTRNAKAARAAEKEAWRKNETRTADVEDKAIEDVTVDRKDGPVQESDKSGPVAPPAIESTTTIGKGNYPAKLNGVHGIVKISDISHIHARLSRQSAGDLDLETAVPNQPEGNSSRSGRRGPGLKAGHKANDSSPKRGLAVKRNSFTNTSAPTIFPSNVEQAAKKRGSMSFMVDSEIDGGTSEPDGILSDQHPSASSPQERNVRNTSIPNKQEQAVEGDSKALSLTTPFDPAFDVEQSGIETVSYVGNAASAATMAPMNQHMWAVPLGSDSSSQAATTMATSSMIMTGPAGTAAGHPVQPYQMVMSPYYPQGYPVNGPHVYYMYPPRGPMPPPIPQYNAGPMPVTPGSLAGSTGSLSTVEMADTPDLAMDSMAMSTLTSTANSNISTSNKNASSILGPHHWLPRFSAAGDAPPQQAGVSGGSFLVPVHVSQQASIIAAANINRAPQARPYAHHLSGQQNIRGLNSSSVTLESSFQDGSNSPTSTDGWSSNATMATGSTASTSPSNSNGRGNHMQSQNSSGLSPSSLAPGTGRMNYGNYQSSTQTPLSNHHHHPNHPNAVAGHHRGGRGGFQNSYGNYREFKPRGGYGGGRSGVADPMPSFSLHH</sequence>
<feature type="compositionally biased region" description="Basic and acidic residues" evidence="1">
    <location>
        <begin position="488"/>
        <end position="511"/>
    </location>
</feature>
<feature type="compositionally biased region" description="Basic and acidic residues" evidence="1">
    <location>
        <begin position="236"/>
        <end position="249"/>
    </location>
</feature>
<evidence type="ECO:0000313" key="3">
    <source>
        <dbReference type="Proteomes" id="UP000717515"/>
    </source>
</evidence>
<comment type="caution">
    <text evidence="2">The sequence shown here is derived from an EMBL/GenBank/DDBJ whole genome shotgun (WGS) entry which is preliminary data.</text>
</comment>
<feature type="compositionally biased region" description="Polar residues" evidence="1">
    <location>
        <begin position="1237"/>
        <end position="1254"/>
    </location>
</feature>
<feature type="compositionally biased region" description="Low complexity" evidence="1">
    <location>
        <begin position="1281"/>
        <end position="1296"/>
    </location>
</feature>
<feature type="compositionally biased region" description="Basic and acidic residues" evidence="1">
    <location>
        <begin position="681"/>
        <end position="691"/>
    </location>
</feature>
<feature type="compositionally biased region" description="Polar residues" evidence="1">
    <location>
        <begin position="220"/>
        <end position="235"/>
    </location>
</feature>
<proteinExistence type="predicted"/>
<feature type="compositionally biased region" description="Basic and acidic residues" evidence="1">
    <location>
        <begin position="131"/>
        <end position="143"/>
    </location>
</feature>
<evidence type="ECO:0000313" key="2">
    <source>
        <dbReference type="EMBL" id="KAG9320867.1"/>
    </source>
</evidence>
<accession>A0A9P7ZY64</accession>
<feature type="compositionally biased region" description="Basic and acidic residues" evidence="1">
    <location>
        <begin position="628"/>
        <end position="646"/>
    </location>
</feature>
<feature type="compositionally biased region" description="Basic and acidic residues" evidence="1">
    <location>
        <begin position="777"/>
        <end position="816"/>
    </location>
</feature>
<feature type="compositionally biased region" description="Basic and acidic residues" evidence="1">
    <location>
        <begin position="295"/>
        <end position="316"/>
    </location>
</feature>
<feature type="region of interest" description="Disordered" evidence="1">
    <location>
        <begin position="941"/>
        <end position="988"/>
    </location>
</feature>
<feature type="region of interest" description="Disordered" evidence="1">
    <location>
        <begin position="866"/>
        <end position="906"/>
    </location>
</feature>
<feature type="compositionally biased region" description="Polar residues" evidence="1">
    <location>
        <begin position="958"/>
        <end position="980"/>
    </location>
</feature>
<feature type="compositionally biased region" description="Basic and acidic residues" evidence="1">
    <location>
        <begin position="324"/>
        <end position="363"/>
    </location>
</feature>
<feature type="region of interest" description="Disordered" evidence="1">
    <location>
        <begin position="220"/>
        <end position="466"/>
    </location>
</feature>
<feature type="region of interest" description="Disordered" evidence="1">
    <location>
        <begin position="628"/>
        <end position="697"/>
    </location>
</feature>
<reference evidence="2" key="1">
    <citation type="submission" date="2021-07" db="EMBL/GenBank/DDBJ databases">
        <title>Draft genome of Mortierella alpina, strain LL118, isolated from an aspen leaf litter sample.</title>
        <authorList>
            <person name="Yang S."/>
            <person name="Vinatzer B.A."/>
        </authorList>
    </citation>
    <scope>NUCLEOTIDE SEQUENCE</scope>
    <source>
        <strain evidence="2">LL118</strain>
    </source>
</reference>
<feature type="region of interest" description="Disordered" evidence="1">
    <location>
        <begin position="1237"/>
        <end position="1371"/>
    </location>
</feature>
<feature type="compositionally biased region" description="Low complexity" evidence="1">
    <location>
        <begin position="1255"/>
        <end position="1274"/>
    </location>
</feature>
<name>A0A9P7ZY64_MORAP</name>
<gene>
    <name evidence="2" type="ORF">KVV02_000061</name>
</gene>
<feature type="region of interest" description="Disordered" evidence="1">
    <location>
        <begin position="484"/>
        <end position="511"/>
    </location>
</feature>
<feature type="compositionally biased region" description="Low complexity" evidence="1">
    <location>
        <begin position="653"/>
        <end position="667"/>
    </location>
</feature>
<dbReference type="EMBL" id="JAIFTL010000251">
    <property type="protein sequence ID" value="KAG9320867.1"/>
    <property type="molecule type" value="Genomic_DNA"/>
</dbReference>
<feature type="region of interest" description="Disordered" evidence="1">
    <location>
        <begin position="1"/>
        <end position="191"/>
    </location>
</feature>
<feature type="compositionally biased region" description="Low complexity" evidence="1">
    <location>
        <begin position="42"/>
        <end position="83"/>
    </location>
</feature>
<feature type="region of interest" description="Disordered" evidence="1">
    <location>
        <begin position="751"/>
        <end position="829"/>
    </location>
</feature>
<protein>
    <submittedName>
        <fullName evidence="2">Uncharacterized protein</fullName>
    </submittedName>
</protein>